<dbReference type="Proteomes" id="UP000257109">
    <property type="component" value="Unassembled WGS sequence"/>
</dbReference>
<sequence>LRHYVLGFSNSELYKIVLEEKIENLGDGLESRRLDTQSFNAKVNSLSKGKEKKDVSRRESEASHDESYKSHLSRSSRSHGSERVRRHEKEEYKRTPIELIKVKIPPFVGDGGPNVYYDWELKVKQHLKSFDCEDMIKVKLLTLSFEGYVLICWSEIVINIRG</sequence>
<dbReference type="AlphaFoldDB" id="A0A371FG46"/>
<feature type="non-terminal residue" evidence="2">
    <location>
        <position position="1"/>
    </location>
</feature>
<feature type="region of interest" description="Disordered" evidence="1">
    <location>
        <begin position="43"/>
        <end position="90"/>
    </location>
</feature>
<accession>A0A371FG46</accession>
<evidence type="ECO:0000313" key="2">
    <source>
        <dbReference type="EMBL" id="RDX77256.1"/>
    </source>
</evidence>
<evidence type="ECO:0000256" key="1">
    <source>
        <dbReference type="SAM" id="MobiDB-lite"/>
    </source>
</evidence>
<comment type="caution">
    <text evidence="2">The sequence shown here is derived from an EMBL/GenBank/DDBJ whole genome shotgun (WGS) entry which is preliminary data.</text>
</comment>
<dbReference type="OrthoDB" id="695705at2759"/>
<reference evidence="2" key="1">
    <citation type="submission" date="2018-05" db="EMBL/GenBank/DDBJ databases">
        <title>Draft genome of Mucuna pruriens seed.</title>
        <authorList>
            <person name="Nnadi N.E."/>
            <person name="Vos R."/>
            <person name="Hasami M.H."/>
            <person name="Devisetty U.K."/>
            <person name="Aguiy J.C."/>
        </authorList>
    </citation>
    <scope>NUCLEOTIDE SEQUENCE [LARGE SCALE GENOMIC DNA]</scope>
    <source>
        <strain evidence="2">JCA_2017</strain>
    </source>
</reference>
<organism evidence="2 3">
    <name type="scientific">Mucuna pruriens</name>
    <name type="common">Velvet bean</name>
    <name type="synonym">Dolichos pruriens</name>
    <dbReference type="NCBI Taxonomy" id="157652"/>
    <lineage>
        <taxon>Eukaryota</taxon>
        <taxon>Viridiplantae</taxon>
        <taxon>Streptophyta</taxon>
        <taxon>Embryophyta</taxon>
        <taxon>Tracheophyta</taxon>
        <taxon>Spermatophyta</taxon>
        <taxon>Magnoliopsida</taxon>
        <taxon>eudicotyledons</taxon>
        <taxon>Gunneridae</taxon>
        <taxon>Pentapetalae</taxon>
        <taxon>rosids</taxon>
        <taxon>fabids</taxon>
        <taxon>Fabales</taxon>
        <taxon>Fabaceae</taxon>
        <taxon>Papilionoideae</taxon>
        <taxon>50 kb inversion clade</taxon>
        <taxon>NPAAA clade</taxon>
        <taxon>indigoferoid/millettioid clade</taxon>
        <taxon>Phaseoleae</taxon>
        <taxon>Mucuna</taxon>
    </lineage>
</organism>
<dbReference type="EMBL" id="QJKJ01009232">
    <property type="protein sequence ID" value="RDX77256.1"/>
    <property type="molecule type" value="Genomic_DNA"/>
</dbReference>
<evidence type="ECO:0000313" key="3">
    <source>
        <dbReference type="Proteomes" id="UP000257109"/>
    </source>
</evidence>
<feature type="non-terminal residue" evidence="2">
    <location>
        <position position="162"/>
    </location>
</feature>
<protein>
    <submittedName>
        <fullName evidence="2">Uncharacterized protein</fullName>
    </submittedName>
</protein>
<proteinExistence type="predicted"/>
<gene>
    <name evidence="2" type="ORF">CR513_42652</name>
</gene>
<feature type="compositionally biased region" description="Basic and acidic residues" evidence="1">
    <location>
        <begin position="79"/>
        <end position="90"/>
    </location>
</feature>
<name>A0A371FG46_MUCPR</name>
<feature type="compositionally biased region" description="Basic and acidic residues" evidence="1">
    <location>
        <begin position="48"/>
        <end position="69"/>
    </location>
</feature>
<keyword evidence="3" id="KW-1185">Reference proteome</keyword>